<dbReference type="GO" id="GO:0034204">
    <property type="term" value="P:lipid translocation"/>
    <property type="evidence" value="ECO:0007669"/>
    <property type="project" value="TreeGrafter"/>
</dbReference>
<feature type="transmembrane region" description="Helical" evidence="8">
    <location>
        <begin position="153"/>
        <end position="176"/>
    </location>
</feature>
<dbReference type="InterPro" id="IPR051050">
    <property type="entry name" value="Lipid_II_flippase_MurJ/MviN"/>
</dbReference>
<feature type="transmembrane region" description="Helical" evidence="8">
    <location>
        <begin position="261"/>
        <end position="280"/>
    </location>
</feature>
<dbReference type="GO" id="GO:0015648">
    <property type="term" value="F:lipid-linked peptidoglycan transporter activity"/>
    <property type="evidence" value="ECO:0007669"/>
    <property type="project" value="TreeGrafter"/>
</dbReference>
<keyword evidence="2" id="KW-1003">Cell membrane</keyword>
<dbReference type="PANTHER" id="PTHR47019:SF1">
    <property type="entry name" value="LIPID II FLIPPASE MURJ"/>
    <property type="match status" value="1"/>
</dbReference>
<comment type="subcellular location">
    <subcellularLocation>
        <location evidence="1">Cell membrane</location>
        <topology evidence="1">Multi-pass membrane protein</topology>
    </subcellularLocation>
</comment>
<sequence length="516" mass="54848">MSPKEAASSGVGLFARLAAPVRGLHQAAYLLALFALLSQILALVRDRLLAGSFGASETLDLYFAAFRLPDLLFASIASLLSLYALMPALSRLESESEGYAASFLRRSLLVFFAAMAAASAVAFVFAPELVALIAPGIAGPHANDVGVGAGEKLVSLTRILLLQPILLGASNIVAALTQFRHRFVLYALSPLLYNLGIIFGLVFLYPALGLTGLGIGVVMGAALHLCVQLPFFAGERGRALPWKKAGGELAGALALSVPRTLTLMGGQFALLVLTALASLAERGSIAVFTFGFNLLGVPLAIIGVSYSVAAFPTLSNLHASGRRTEFLQHISTALRHILFWTIPATVFIIVLRAQLVRVILGSGAFDWDATRLVAASLALFALALAAQSITLLAVRAYYAAGQTARPLIFSAVSVAATAAFAMLLSMLFGASHFMRDFLESILRVPDIPGTEVLMLPLAYALGAILQAALLLYFFARDFALPLRPLSRLSLQSFSAAVLFWVLWRRLLCLSPCAIMK</sequence>
<evidence type="ECO:0000256" key="5">
    <source>
        <dbReference type="ARBA" id="ARBA00022984"/>
    </source>
</evidence>
<dbReference type="AlphaFoldDB" id="A0A0G2AS11"/>
<evidence type="ECO:0000256" key="7">
    <source>
        <dbReference type="ARBA" id="ARBA00023136"/>
    </source>
</evidence>
<dbReference type="InterPro" id="IPR004268">
    <property type="entry name" value="MurJ"/>
</dbReference>
<feature type="transmembrane region" description="Helical" evidence="8">
    <location>
        <begin position="64"/>
        <end position="86"/>
    </location>
</feature>
<dbReference type="GO" id="GO:0005886">
    <property type="term" value="C:plasma membrane"/>
    <property type="evidence" value="ECO:0007669"/>
    <property type="project" value="UniProtKB-SubCell"/>
</dbReference>
<dbReference type="Proteomes" id="UP000034740">
    <property type="component" value="Unassembled WGS sequence"/>
</dbReference>
<feature type="transmembrane region" description="Helical" evidence="8">
    <location>
        <begin position="213"/>
        <end position="234"/>
    </location>
</feature>
<keyword evidence="6 8" id="KW-1133">Transmembrane helix</keyword>
<dbReference type="Pfam" id="PF03023">
    <property type="entry name" value="MurJ"/>
    <property type="match status" value="1"/>
</dbReference>
<evidence type="ECO:0000256" key="4">
    <source>
        <dbReference type="ARBA" id="ARBA00022960"/>
    </source>
</evidence>
<keyword evidence="4" id="KW-0133">Cell shape</keyword>
<feature type="transmembrane region" description="Helical" evidence="8">
    <location>
        <begin position="107"/>
        <end position="133"/>
    </location>
</feature>
<feature type="transmembrane region" description="Helical" evidence="8">
    <location>
        <begin position="292"/>
        <end position="317"/>
    </location>
</feature>
<dbReference type="GO" id="GO:0008360">
    <property type="term" value="P:regulation of cell shape"/>
    <property type="evidence" value="ECO:0007669"/>
    <property type="project" value="UniProtKB-KW"/>
</dbReference>
<dbReference type="PANTHER" id="PTHR47019">
    <property type="entry name" value="LIPID II FLIPPASE MURJ"/>
    <property type="match status" value="1"/>
</dbReference>
<evidence type="ECO:0000256" key="3">
    <source>
        <dbReference type="ARBA" id="ARBA00022692"/>
    </source>
</evidence>
<gene>
    <name evidence="9" type="ORF">UY83_C0006G0046</name>
</gene>
<protein>
    <submittedName>
        <fullName evidence="9">Integral membrane protein MviN</fullName>
    </submittedName>
</protein>
<evidence type="ECO:0000256" key="6">
    <source>
        <dbReference type="ARBA" id="ARBA00022989"/>
    </source>
</evidence>
<keyword evidence="3 8" id="KW-0812">Transmembrane</keyword>
<dbReference type="GO" id="GO:0009252">
    <property type="term" value="P:peptidoglycan biosynthetic process"/>
    <property type="evidence" value="ECO:0007669"/>
    <property type="project" value="UniProtKB-KW"/>
</dbReference>
<feature type="transmembrane region" description="Helical" evidence="8">
    <location>
        <begin position="27"/>
        <end position="44"/>
    </location>
</feature>
<evidence type="ECO:0000256" key="1">
    <source>
        <dbReference type="ARBA" id="ARBA00004651"/>
    </source>
</evidence>
<comment type="caution">
    <text evidence="9">The sequence shown here is derived from an EMBL/GenBank/DDBJ whole genome shotgun (WGS) entry which is preliminary data.</text>
</comment>
<keyword evidence="7 8" id="KW-0472">Membrane</keyword>
<organism evidence="9 10">
    <name type="scientific">Candidatus Adlerbacteria bacterium GW2011_GWA1_54_10</name>
    <dbReference type="NCBI Taxonomy" id="1618605"/>
    <lineage>
        <taxon>Bacteria</taxon>
        <taxon>Candidatus Adleribacteriota</taxon>
    </lineage>
</organism>
<dbReference type="PRINTS" id="PR01806">
    <property type="entry name" value="VIRFACTRMVIN"/>
</dbReference>
<evidence type="ECO:0000256" key="2">
    <source>
        <dbReference type="ARBA" id="ARBA00022475"/>
    </source>
</evidence>
<evidence type="ECO:0000313" key="10">
    <source>
        <dbReference type="Proteomes" id="UP000034740"/>
    </source>
</evidence>
<evidence type="ECO:0000313" key="9">
    <source>
        <dbReference type="EMBL" id="KKW35569.1"/>
    </source>
</evidence>
<reference evidence="9 10" key="1">
    <citation type="journal article" date="2015" name="Nature">
        <title>rRNA introns, odd ribosomes, and small enigmatic genomes across a large radiation of phyla.</title>
        <authorList>
            <person name="Brown C.T."/>
            <person name="Hug L.A."/>
            <person name="Thomas B.C."/>
            <person name="Sharon I."/>
            <person name="Castelle C.J."/>
            <person name="Singh A."/>
            <person name="Wilkins M.J."/>
            <person name="Williams K.H."/>
            <person name="Banfield J.F."/>
        </authorList>
    </citation>
    <scope>NUCLEOTIDE SEQUENCE [LARGE SCALE GENOMIC DNA]</scope>
</reference>
<proteinExistence type="predicted"/>
<feature type="transmembrane region" description="Helical" evidence="8">
    <location>
        <begin position="183"/>
        <end position="207"/>
    </location>
</feature>
<feature type="transmembrane region" description="Helical" evidence="8">
    <location>
        <begin position="372"/>
        <end position="394"/>
    </location>
</feature>
<feature type="transmembrane region" description="Helical" evidence="8">
    <location>
        <begin position="337"/>
        <end position="360"/>
    </location>
</feature>
<feature type="transmembrane region" description="Helical" evidence="8">
    <location>
        <begin position="406"/>
        <end position="433"/>
    </location>
</feature>
<feature type="transmembrane region" description="Helical" evidence="8">
    <location>
        <begin position="453"/>
        <end position="473"/>
    </location>
</feature>
<keyword evidence="5" id="KW-0573">Peptidoglycan synthesis</keyword>
<accession>A0A0G2AS11</accession>
<name>A0A0G2AS11_9BACT</name>
<dbReference type="EMBL" id="LCRO01000006">
    <property type="protein sequence ID" value="KKW35569.1"/>
    <property type="molecule type" value="Genomic_DNA"/>
</dbReference>
<evidence type="ECO:0000256" key="8">
    <source>
        <dbReference type="SAM" id="Phobius"/>
    </source>
</evidence>